<proteinExistence type="predicted"/>
<sequence length="62" mass="6789">MALEARAGGQVLAFDEGDAREFLVALDPALLVQFQALGTIEQGAYVLFEPVARDRLHDGFRL</sequence>
<evidence type="ECO:0000313" key="1">
    <source>
        <dbReference type="EMBL" id="MDA0636868.1"/>
    </source>
</evidence>
<dbReference type="EMBL" id="JAPNNL010000126">
    <property type="protein sequence ID" value="MDA0636868.1"/>
    <property type="molecule type" value="Genomic_DNA"/>
</dbReference>
<name>A0ABT4SI40_9ACTN</name>
<dbReference type="Proteomes" id="UP001144036">
    <property type="component" value="Unassembled WGS sequence"/>
</dbReference>
<evidence type="ECO:0000313" key="2">
    <source>
        <dbReference type="Proteomes" id="UP001144036"/>
    </source>
</evidence>
<gene>
    <name evidence="1" type="ORF">OUY22_25955</name>
</gene>
<accession>A0ABT4SI40</accession>
<reference evidence="1" key="1">
    <citation type="submission" date="2022-11" db="EMBL/GenBank/DDBJ databases">
        <title>Nonomuraea corallina sp. nov., a new species of the genus Nonomuraea isolated from sea side sediment in Thai sea.</title>
        <authorList>
            <person name="Ngamcharungchit C."/>
            <person name="Matsumoto A."/>
            <person name="Suriyachadkun C."/>
            <person name="Panbangred W."/>
            <person name="Inahashi Y."/>
            <person name="Intra B."/>
        </authorList>
    </citation>
    <scope>NUCLEOTIDE SEQUENCE</scope>
    <source>
        <strain evidence="1">MCN248</strain>
    </source>
</reference>
<protein>
    <submittedName>
        <fullName evidence="1">Uncharacterized protein</fullName>
    </submittedName>
</protein>
<organism evidence="1 2">
    <name type="scientific">Nonomuraea corallina</name>
    <dbReference type="NCBI Taxonomy" id="2989783"/>
    <lineage>
        <taxon>Bacteria</taxon>
        <taxon>Bacillati</taxon>
        <taxon>Actinomycetota</taxon>
        <taxon>Actinomycetes</taxon>
        <taxon>Streptosporangiales</taxon>
        <taxon>Streptosporangiaceae</taxon>
        <taxon>Nonomuraea</taxon>
    </lineage>
</organism>
<keyword evidence="2" id="KW-1185">Reference proteome</keyword>
<comment type="caution">
    <text evidence="1">The sequence shown here is derived from an EMBL/GenBank/DDBJ whole genome shotgun (WGS) entry which is preliminary data.</text>
</comment>
<dbReference type="RefSeq" id="WP_270157768.1">
    <property type="nucleotide sequence ID" value="NZ_JAPNNL010000126.1"/>
</dbReference>